<feature type="domain" description="C2H2-type" evidence="12">
    <location>
        <begin position="1047"/>
        <end position="1070"/>
    </location>
</feature>
<feature type="domain" description="C2H2-type" evidence="12">
    <location>
        <begin position="453"/>
        <end position="480"/>
    </location>
</feature>
<keyword evidence="7" id="KW-0238">DNA-binding</keyword>
<keyword evidence="14" id="KW-1185">Reference proteome</keyword>
<dbReference type="AlphaFoldDB" id="A0AAW1U8N9"/>
<dbReference type="SUPFAM" id="SSF57667">
    <property type="entry name" value="beta-beta-alpha zinc fingers"/>
    <property type="match status" value="7"/>
</dbReference>
<feature type="domain" description="C2H2-type" evidence="12">
    <location>
        <begin position="360"/>
        <end position="387"/>
    </location>
</feature>
<evidence type="ECO:0000256" key="7">
    <source>
        <dbReference type="ARBA" id="ARBA00023125"/>
    </source>
</evidence>
<feature type="domain" description="C2H2-type" evidence="12">
    <location>
        <begin position="631"/>
        <end position="658"/>
    </location>
</feature>
<proteinExistence type="predicted"/>
<feature type="compositionally biased region" description="Basic residues" evidence="11">
    <location>
        <begin position="669"/>
        <end position="678"/>
    </location>
</feature>
<organism evidence="13 14">
    <name type="scientific">Henosepilachna vigintioctopunctata</name>
    <dbReference type="NCBI Taxonomy" id="420089"/>
    <lineage>
        <taxon>Eukaryota</taxon>
        <taxon>Metazoa</taxon>
        <taxon>Ecdysozoa</taxon>
        <taxon>Arthropoda</taxon>
        <taxon>Hexapoda</taxon>
        <taxon>Insecta</taxon>
        <taxon>Pterygota</taxon>
        <taxon>Neoptera</taxon>
        <taxon>Endopterygota</taxon>
        <taxon>Coleoptera</taxon>
        <taxon>Polyphaga</taxon>
        <taxon>Cucujiformia</taxon>
        <taxon>Coccinelloidea</taxon>
        <taxon>Coccinellidae</taxon>
        <taxon>Epilachninae</taxon>
        <taxon>Epilachnini</taxon>
        <taxon>Henosepilachna</taxon>
    </lineage>
</organism>
<feature type="compositionally biased region" description="Basic and acidic residues" evidence="11">
    <location>
        <begin position="679"/>
        <end position="690"/>
    </location>
</feature>
<dbReference type="PROSITE" id="PS50157">
    <property type="entry name" value="ZINC_FINGER_C2H2_2"/>
    <property type="match status" value="15"/>
</dbReference>
<feature type="domain" description="C2H2-type" evidence="12">
    <location>
        <begin position="313"/>
        <end position="341"/>
    </location>
</feature>
<sequence>MEETFSLTWEDSGTVVQNEEVICGIEETEILPGQTEEFRGAEDISQNGQQMQSGNIMYLTDDNVLVMQESNDSSFPQHFMDCQVTEEVVAEQWEENCPEEIVVGSEEAIGISGEQESAEDVEIPLPTDQDEYTAARPYPCDFCSRRFRKKANLMNHMVAHQTDRPHGCNLCGVRYIRKCDLMNHLKIHAYIPETENLDEEEMHALDDSDSDKYRKNRRAFNKKRKKQKIKEEYEHFDTDEMAASSSRNYYSGEELMDVKNFEYLPSDNSQSEEIRYPVTDHKKPFVCQHCGVGFAREKALASHSRIHGGDSPFECQKCNEMFWDMNAMREHWRTKHGGLEDYDDDEDEDYSEEDHKYGTFYCTTCGLSFHRQDNLKRHQRVHVKDELMSQQEMGHICNVCGESFPEALDLLAHAEVHARSSEHRCMICGEDFEDDQGCAVHVQEKHGNDLPPNTCMLCGRQCKDRRALLKHSWEHSKEKVFSCSKCAKTFHNKARLKRHMLSHRNKVVPCDVCGEEFPDGRTLMNHRHSHSSVSGRQFPCMECGKTFGSRSSQQIHIRIHTGERPYGCRFCWKAFADGGTLRKHERIHTGEKPYACAVCPRAFNQRVVLREHIRSHHSGPDPRYTHSMTPYCCSVCSDMFATSQDLIVHLIHHCDMNTAMKRQPQVGPRKYKRRRKLKPHELDLLSHKIEDEPELEESQPHTPMPDYEIDMERKRKVIRKAKKSPPKQDPIHFEQNYLEQETFAETASAEESPPPPLSIMNSKIQAVMKSKKKLKTDNILLPSRPKMIHTQKTRVPVEPGEDGRVRHKTRTTITRTQPTEIKSATGERIRPRTKNVSYHIFNSDKLPLATFPEDVTAVNNLLKQDNATLEEENPSNGLLYLDQVETPEVAAEQTVEYDEPIPTNLIRIQRKPSTRQSTRKANSLKPGRHIIGPGSKVRLVKGGMLVKKKIKEEKIEDVIKQEHYDHHEEQVIQEFAEEYVISESKSESIDEQEEISNNQMVSGVQYEELQQKHQVEEQIFDPRHEMIDSSPLHELAELSMQHAQNLFKCEMCSAVFSDRAQLLVHVPIHI</sequence>
<dbReference type="FunFam" id="3.30.160.60:FF:000260">
    <property type="entry name" value="Spalt-like transcription factor 1"/>
    <property type="match status" value="1"/>
</dbReference>
<evidence type="ECO:0000256" key="9">
    <source>
        <dbReference type="ARBA" id="ARBA00023242"/>
    </source>
</evidence>
<dbReference type="PANTHER" id="PTHR24384:SF189">
    <property type="entry name" value="C2H2-TYPE DOMAIN-CONTAINING PROTEIN-RELATED"/>
    <property type="match status" value="1"/>
</dbReference>
<protein>
    <recommendedName>
        <fullName evidence="12">C2H2-type domain-containing protein</fullName>
    </recommendedName>
</protein>
<dbReference type="GO" id="GO:0000122">
    <property type="term" value="P:negative regulation of transcription by RNA polymerase II"/>
    <property type="evidence" value="ECO:0007669"/>
    <property type="project" value="UniProtKB-ARBA"/>
</dbReference>
<dbReference type="FunFam" id="3.30.160.60:FF:000065">
    <property type="entry name" value="B-cell CLL/lymphoma 6, member B"/>
    <property type="match status" value="1"/>
</dbReference>
<comment type="caution">
    <text evidence="13">The sequence shown here is derived from an EMBL/GenBank/DDBJ whole genome shotgun (WGS) entry which is preliminary data.</text>
</comment>
<evidence type="ECO:0000256" key="5">
    <source>
        <dbReference type="ARBA" id="ARBA00022833"/>
    </source>
</evidence>
<accession>A0AAW1U8N9</accession>
<dbReference type="FunFam" id="3.30.160.60:FF:000100">
    <property type="entry name" value="Zinc finger 45-like"/>
    <property type="match status" value="1"/>
</dbReference>
<feature type="domain" description="C2H2-type" evidence="12">
    <location>
        <begin position="538"/>
        <end position="565"/>
    </location>
</feature>
<keyword evidence="6" id="KW-0805">Transcription regulation</keyword>
<feature type="domain" description="C2H2-type" evidence="12">
    <location>
        <begin position="395"/>
        <end position="422"/>
    </location>
</feature>
<dbReference type="Pfam" id="PF00096">
    <property type="entry name" value="zf-C2H2"/>
    <property type="match status" value="4"/>
</dbReference>
<dbReference type="GO" id="GO:0000978">
    <property type="term" value="F:RNA polymerase II cis-regulatory region sequence-specific DNA binding"/>
    <property type="evidence" value="ECO:0007669"/>
    <property type="project" value="TreeGrafter"/>
</dbReference>
<feature type="region of interest" description="Disordered" evidence="11">
    <location>
        <begin position="661"/>
        <end position="710"/>
    </location>
</feature>
<keyword evidence="2" id="KW-0479">Metal-binding</keyword>
<keyword evidence="8" id="KW-0804">Transcription</keyword>
<feature type="domain" description="C2H2-type" evidence="12">
    <location>
        <begin position="566"/>
        <end position="593"/>
    </location>
</feature>
<dbReference type="PANTHER" id="PTHR24384">
    <property type="entry name" value="FINGER PUTATIVE TRANSCRIPTION FACTOR FAMILY-RELATED"/>
    <property type="match status" value="1"/>
</dbReference>
<feature type="domain" description="C2H2-type" evidence="12">
    <location>
        <begin position="423"/>
        <end position="451"/>
    </location>
</feature>
<feature type="domain" description="C2H2-type" evidence="12">
    <location>
        <begin position="481"/>
        <end position="508"/>
    </location>
</feature>
<dbReference type="Pfam" id="PF13912">
    <property type="entry name" value="zf-C2H2_6"/>
    <property type="match status" value="2"/>
</dbReference>
<name>A0AAW1U8N9_9CUCU</name>
<evidence type="ECO:0000313" key="14">
    <source>
        <dbReference type="Proteomes" id="UP001431783"/>
    </source>
</evidence>
<feature type="domain" description="C2H2-type" evidence="12">
    <location>
        <begin position="285"/>
        <end position="312"/>
    </location>
</feature>
<evidence type="ECO:0000256" key="1">
    <source>
        <dbReference type="ARBA" id="ARBA00004123"/>
    </source>
</evidence>
<keyword evidence="5" id="KW-0862">Zinc</keyword>
<feature type="domain" description="C2H2-type" evidence="12">
    <location>
        <begin position="138"/>
        <end position="165"/>
    </location>
</feature>
<reference evidence="13 14" key="1">
    <citation type="submission" date="2023-03" db="EMBL/GenBank/DDBJ databases">
        <title>Genome insight into feeding habits of ladybird beetles.</title>
        <authorList>
            <person name="Li H.-S."/>
            <person name="Huang Y.-H."/>
            <person name="Pang H."/>
        </authorList>
    </citation>
    <scope>NUCLEOTIDE SEQUENCE [LARGE SCALE GENOMIC DNA]</scope>
    <source>
        <strain evidence="13">SYSU_2023b</strain>
        <tissue evidence="13">Whole body</tissue>
    </source>
</reference>
<dbReference type="Proteomes" id="UP001431783">
    <property type="component" value="Unassembled WGS sequence"/>
</dbReference>
<dbReference type="SMART" id="SM00355">
    <property type="entry name" value="ZnF_C2H2"/>
    <property type="match status" value="15"/>
</dbReference>
<dbReference type="InterPro" id="IPR013087">
    <property type="entry name" value="Znf_C2H2_type"/>
</dbReference>
<feature type="domain" description="C2H2-type" evidence="12">
    <location>
        <begin position="166"/>
        <end position="189"/>
    </location>
</feature>
<feature type="domain" description="C2H2-type" evidence="12">
    <location>
        <begin position="508"/>
        <end position="535"/>
    </location>
</feature>
<evidence type="ECO:0000256" key="8">
    <source>
        <dbReference type="ARBA" id="ARBA00023163"/>
    </source>
</evidence>
<dbReference type="InterPro" id="IPR036236">
    <property type="entry name" value="Znf_C2H2_sf"/>
</dbReference>
<evidence type="ECO:0000256" key="4">
    <source>
        <dbReference type="ARBA" id="ARBA00022771"/>
    </source>
</evidence>
<dbReference type="EMBL" id="JARQZJ010000039">
    <property type="protein sequence ID" value="KAK9877056.1"/>
    <property type="molecule type" value="Genomic_DNA"/>
</dbReference>
<keyword evidence="3" id="KW-0677">Repeat</keyword>
<evidence type="ECO:0000256" key="11">
    <source>
        <dbReference type="SAM" id="MobiDB-lite"/>
    </source>
</evidence>
<evidence type="ECO:0000313" key="13">
    <source>
        <dbReference type="EMBL" id="KAK9877056.1"/>
    </source>
</evidence>
<feature type="domain" description="C2H2-type" evidence="12">
    <location>
        <begin position="594"/>
        <end position="622"/>
    </location>
</feature>
<gene>
    <name evidence="13" type="ORF">WA026_016083</name>
</gene>
<keyword evidence="4 10" id="KW-0863">Zinc-finger</keyword>
<dbReference type="FunFam" id="3.30.160.60:FF:000325">
    <property type="entry name" value="ZFP90 zinc finger protein"/>
    <property type="match status" value="1"/>
</dbReference>
<dbReference type="InterPro" id="IPR050752">
    <property type="entry name" value="C2H2-ZF_domain"/>
</dbReference>
<evidence type="ECO:0000256" key="10">
    <source>
        <dbReference type="PROSITE-ProRule" id="PRU00042"/>
    </source>
</evidence>
<dbReference type="Gene3D" id="3.30.160.60">
    <property type="entry name" value="Classic Zinc Finger"/>
    <property type="match status" value="8"/>
</dbReference>
<evidence type="ECO:0000256" key="2">
    <source>
        <dbReference type="ARBA" id="ARBA00022723"/>
    </source>
</evidence>
<dbReference type="GO" id="GO:0000981">
    <property type="term" value="F:DNA-binding transcription factor activity, RNA polymerase II-specific"/>
    <property type="evidence" value="ECO:0007669"/>
    <property type="project" value="TreeGrafter"/>
</dbReference>
<evidence type="ECO:0000256" key="6">
    <source>
        <dbReference type="ARBA" id="ARBA00023015"/>
    </source>
</evidence>
<dbReference type="GO" id="GO:0005634">
    <property type="term" value="C:nucleus"/>
    <property type="evidence" value="ECO:0007669"/>
    <property type="project" value="UniProtKB-SubCell"/>
</dbReference>
<evidence type="ECO:0000259" key="12">
    <source>
        <dbReference type="PROSITE" id="PS50157"/>
    </source>
</evidence>
<dbReference type="GO" id="GO:0008270">
    <property type="term" value="F:zinc ion binding"/>
    <property type="evidence" value="ECO:0007669"/>
    <property type="project" value="UniProtKB-KW"/>
</dbReference>
<keyword evidence="9" id="KW-0539">Nucleus</keyword>
<dbReference type="FunFam" id="3.30.160.60:FF:001465">
    <property type="entry name" value="Zinc finger protein 560"/>
    <property type="match status" value="1"/>
</dbReference>
<dbReference type="PROSITE" id="PS00028">
    <property type="entry name" value="ZINC_FINGER_C2H2_1"/>
    <property type="match status" value="13"/>
</dbReference>
<comment type="subcellular location">
    <subcellularLocation>
        <location evidence="1">Nucleus</location>
    </subcellularLocation>
</comment>
<evidence type="ECO:0000256" key="3">
    <source>
        <dbReference type="ARBA" id="ARBA00022737"/>
    </source>
</evidence>